<evidence type="ECO:0000313" key="2">
    <source>
        <dbReference type="EMBL" id="KAL3853833.1"/>
    </source>
</evidence>
<keyword evidence="3" id="KW-1185">Reference proteome</keyword>
<accession>A0ABD3UZV8</accession>
<feature type="region of interest" description="Disordered" evidence="1">
    <location>
        <begin position="45"/>
        <end position="75"/>
    </location>
</feature>
<evidence type="ECO:0000256" key="1">
    <source>
        <dbReference type="SAM" id="MobiDB-lite"/>
    </source>
</evidence>
<gene>
    <name evidence="2" type="ORF">ACJMK2_017334</name>
</gene>
<evidence type="ECO:0000313" key="3">
    <source>
        <dbReference type="Proteomes" id="UP001634394"/>
    </source>
</evidence>
<protein>
    <submittedName>
        <fullName evidence="2">Uncharacterized protein</fullName>
    </submittedName>
</protein>
<dbReference type="AlphaFoldDB" id="A0ABD3UZV8"/>
<dbReference type="Proteomes" id="UP001634394">
    <property type="component" value="Unassembled WGS sequence"/>
</dbReference>
<proteinExistence type="predicted"/>
<name>A0ABD3UZV8_SINWO</name>
<dbReference type="EMBL" id="JBJQND010000015">
    <property type="protein sequence ID" value="KAL3853833.1"/>
    <property type="molecule type" value="Genomic_DNA"/>
</dbReference>
<organism evidence="2 3">
    <name type="scientific">Sinanodonta woodiana</name>
    <name type="common">Chinese pond mussel</name>
    <name type="synonym">Anodonta woodiana</name>
    <dbReference type="NCBI Taxonomy" id="1069815"/>
    <lineage>
        <taxon>Eukaryota</taxon>
        <taxon>Metazoa</taxon>
        <taxon>Spiralia</taxon>
        <taxon>Lophotrochozoa</taxon>
        <taxon>Mollusca</taxon>
        <taxon>Bivalvia</taxon>
        <taxon>Autobranchia</taxon>
        <taxon>Heteroconchia</taxon>
        <taxon>Palaeoheterodonta</taxon>
        <taxon>Unionida</taxon>
        <taxon>Unionoidea</taxon>
        <taxon>Unionidae</taxon>
        <taxon>Unioninae</taxon>
        <taxon>Sinanodonta</taxon>
    </lineage>
</organism>
<reference evidence="2 3" key="1">
    <citation type="submission" date="2024-11" db="EMBL/GenBank/DDBJ databases">
        <title>Chromosome-level genome assembly of the freshwater bivalve Anodonta woodiana.</title>
        <authorList>
            <person name="Chen X."/>
        </authorList>
    </citation>
    <scope>NUCLEOTIDE SEQUENCE [LARGE SCALE GENOMIC DNA]</scope>
    <source>
        <strain evidence="2">MN2024</strain>
        <tissue evidence="2">Gills</tissue>
    </source>
</reference>
<comment type="caution">
    <text evidence="2">The sequence shown here is derived from an EMBL/GenBank/DDBJ whole genome shotgun (WGS) entry which is preliminary data.</text>
</comment>
<sequence length="119" mass="13802">MHALRFQNVLDEVMESYKSLLMRMKEQCQQLPIMMFFSHTPRYPLPTPSTTSVEEDDDAPAEDTAPPENSPTEVIHPDTHCLRLVLLQWKNMTTHLLKILHHLKTLQLKSYTQIPSAYA</sequence>